<protein>
    <submittedName>
        <fullName evidence="2">Peptidase</fullName>
    </submittedName>
</protein>
<feature type="coiled-coil region" evidence="1">
    <location>
        <begin position="185"/>
        <end position="212"/>
    </location>
</feature>
<name>A0A0G0WNI4_9BACT</name>
<reference evidence="2 3" key="1">
    <citation type="journal article" date="2015" name="Nature">
        <title>rRNA introns, odd ribosomes, and small enigmatic genomes across a large radiation of phyla.</title>
        <authorList>
            <person name="Brown C.T."/>
            <person name="Hug L.A."/>
            <person name="Thomas B.C."/>
            <person name="Sharon I."/>
            <person name="Castelle C.J."/>
            <person name="Singh A."/>
            <person name="Wilkins M.J."/>
            <person name="Williams K.H."/>
            <person name="Banfield J.F."/>
        </authorList>
    </citation>
    <scope>NUCLEOTIDE SEQUENCE [LARGE SCALE GENOMIC DNA]</scope>
</reference>
<evidence type="ECO:0000313" key="3">
    <source>
        <dbReference type="Proteomes" id="UP000034380"/>
    </source>
</evidence>
<comment type="caution">
    <text evidence="2">The sequence shown here is derived from an EMBL/GenBank/DDBJ whole genome shotgun (WGS) entry which is preliminary data.</text>
</comment>
<feature type="coiled-coil region" evidence="1">
    <location>
        <begin position="55"/>
        <end position="131"/>
    </location>
</feature>
<gene>
    <name evidence="2" type="ORF">UU70_C0012G0007</name>
</gene>
<dbReference type="Proteomes" id="UP000034380">
    <property type="component" value="Unassembled WGS sequence"/>
</dbReference>
<evidence type="ECO:0000313" key="2">
    <source>
        <dbReference type="EMBL" id="KKS13622.1"/>
    </source>
</evidence>
<dbReference type="Gene3D" id="1.10.530.10">
    <property type="match status" value="1"/>
</dbReference>
<accession>A0A0G0WNI4</accession>
<keyword evidence="1" id="KW-0175">Coiled coil</keyword>
<dbReference type="EMBL" id="LCBQ01000012">
    <property type="protein sequence ID" value="KKS13622.1"/>
    <property type="molecule type" value="Genomic_DNA"/>
</dbReference>
<organism evidence="2 3">
    <name type="scientific">Candidatus Yanofskybacteria bacterium GW2011_GWA1_41_6</name>
    <dbReference type="NCBI Taxonomy" id="1619020"/>
    <lineage>
        <taxon>Bacteria</taxon>
        <taxon>Candidatus Yanofskyibacteriota</taxon>
    </lineage>
</organism>
<dbReference type="AlphaFoldDB" id="A0A0G0WNI4"/>
<sequence>MRLTFTIWMKRVLEYRGFLVPARMTRIIWLGGFSAIIMSGLCFGLLAQAAVTDDVNKKYSEIDAIQREIEQYQQQIDAIQPTKVTLQSEVSKLNAKINQLNLEIKSLGLSIAKTNSEVQSTQEKIKEAEVEIAKNQVILGQYLRILYQNDQETLTTVLLKHEALSDFFTDLNSIKTTQDELRVVIDGIQALKVSLEEKGQELEDKRTDLEKQKGLEEINKRSVDQNKAQKDKLLKETKGQESKFQTLVSQSQSKIEKIKAEIFYLQQNGVTADDAVKFGNLAAIATGIRPAFLIAELELESGLGRNVGKCNRAGDPPSKGYRVIMKPTRDIQPFLKITSELGMDPETTAVSCPIGNGWGGAMGPAQFIPSTWMGYKDEVARITGRPLANPWNIEDAFIAAAAKLSRGGANSKTRAGEIAASKAYYCGNSKSTRADCVNYANKVQALSNRIEQNL</sequence>
<proteinExistence type="predicted"/>
<dbReference type="Gene3D" id="6.10.250.3150">
    <property type="match status" value="1"/>
</dbReference>
<dbReference type="SUPFAM" id="SSF53955">
    <property type="entry name" value="Lysozyme-like"/>
    <property type="match status" value="1"/>
</dbReference>
<dbReference type="InterPro" id="IPR023346">
    <property type="entry name" value="Lysozyme-like_dom_sf"/>
</dbReference>
<evidence type="ECO:0000256" key="1">
    <source>
        <dbReference type="SAM" id="Coils"/>
    </source>
</evidence>